<keyword evidence="2" id="KW-0732">Signal</keyword>
<gene>
    <name evidence="3" type="ORF">H7J73_16970</name>
</gene>
<evidence type="ECO:0000313" key="4">
    <source>
        <dbReference type="Proteomes" id="UP001526201"/>
    </source>
</evidence>
<evidence type="ECO:0000256" key="2">
    <source>
        <dbReference type="SAM" id="SignalP"/>
    </source>
</evidence>
<dbReference type="EMBL" id="JACKTY010000030">
    <property type="protein sequence ID" value="MCV7227718.1"/>
    <property type="molecule type" value="Genomic_DNA"/>
</dbReference>
<evidence type="ECO:0008006" key="5">
    <source>
        <dbReference type="Google" id="ProtNLM"/>
    </source>
</evidence>
<proteinExistence type="predicted"/>
<dbReference type="Proteomes" id="UP001526201">
    <property type="component" value="Unassembled WGS sequence"/>
</dbReference>
<reference evidence="3 4" key="1">
    <citation type="journal article" date="2022" name="BMC Genomics">
        <title>Comparative genome analysis of mycobacteria focusing on tRNA and non-coding RNA.</title>
        <authorList>
            <person name="Behra P.R.K."/>
            <person name="Pettersson B.M.F."/>
            <person name="Ramesh M."/>
            <person name="Das S."/>
            <person name="Dasgupta S."/>
            <person name="Kirsebom L.A."/>
        </authorList>
    </citation>
    <scope>NUCLEOTIDE SEQUENCE [LARGE SCALE GENOMIC DNA]</scope>
    <source>
        <strain evidence="3 4">DSM 44078</strain>
    </source>
</reference>
<protein>
    <recommendedName>
        <fullName evidence="5">Intersectin-EH binding protein Ibp1</fullName>
    </recommendedName>
</protein>
<evidence type="ECO:0000313" key="3">
    <source>
        <dbReference type="EMBL" id="MCV7227718.1"/>
    </source>
</evidence>
<feature type="region of interest" description="Disordered" evidence="1">
    <location>
        <begin position="56"/>
        <end position="76"/>
    </location>
</feature>
<organism evidence="3 4">
    <name type="scientific">Mycolicibacterium komossense</name>
    <dbReference type="NCBI Taxonomy" id="1779"/>
    <lineage>
        <taxon>Bacteria</taxon>
        <taxon>Bacillati</taxon>
        <taxon>Actinomycetota</taxon>
        <taxon>Actinomycetes</taxon>
        <taxon>Mycobacteriales</taxon>
        <taxon>Mycobacteriaceae</taxon>
        <taxon>Mycolicibacterium</taxon>
    </lineage>
</organism>
<feature type="signal peptide" evidence="2">
    <location>
        <begin position="1"/>
        <end position="25"/>
    </location>
</feature>
<feature type="chain" id="PRO_5047372240" description="Intersectin-EH binding protein Ibp1" evidence="2">
    <location>
        <begin position="26"/>
        <end position="76"/>
    </location>
</feature>
<accession>A0ABT3CEB7</accession>
<keyword evidence="4" id="KW-1185">Reference proteome</keyword>
<name>A0ABT3CEB7_9MYCO</name>
<evidence type="ECO:0000256" key="1">
    <source>
        <dbReference type="SAM" id="MobiDB-lite"/>
    </source>
</evidence>
<comment type="caution">
    <text evidence="3">The sequence shown here is derived from an EMBL/GenBank/DDBJ whole genome shotgun (WGS) entry which is preliminary data.</text>
</comment>
<dbReference type="PROSITE" id="PS51257">
    <property type="entry name" value="PROKAR_LIPOPROTEIN"/>
    <property type="match status" value="1"/>
</dbReference>
<sequence length="76" mass="7476">MTRLVTAAAALLAGAALACATPATAEPADHVPYCSGDQTPMNNNCRVAPAQVFTDANPGANPEVPVGTGSGDALPN</sequence>
<dbReference type="RefSeq" id="WP_264068716.1">
    <property type="nucleotide sequence ID" value="NZ_JACKTY010000030.1"/>
</dbReference>